<evidence type="ECO:0000313" key="9">
    <source>
        <dbReference type="EMBL" id="KAL1530263.1"/>
    </source>
</evidence>
<feature type="region of interest" description="Disordered" evidence="6">
    <location>
        <begin position="1"/>
        <end position="46"/>
    </location>
</feature>
<comment type="caution">
    <text evidence="8">The sequence shown here is derived from an EMBL/GenBank/DDBJ whole genome shotgun (WGS) entry which is preliminary data.</text>
</comment>
<dbReference type="InterPro" id="IPR046357">
    <property type="entry name" value="PPIase_dom_sf"/>
</dbReference>
<dbReference type="Gene3D" id="3.10.50.40">
    <property type="match status" value="1"/>
</dbReference>
<keyword evidence="3 5" id="KW-0697">Rotamase</keyword>
<dbReference type="PROSITE" id="PS50059">
    <property type="entry name" value="FKBP_PPIASE"/>
    <property type="match status" value="1"/>
</dbReference>
<dbReference type="InterPro" id="IPR050689">
    <property type="entry name" value="FKBP-type_PPIase"/>
</dbReference>
<gene>
    <name evidence="9" type="ORF">AB1Y20_001177</name>
    <name evidence="8" type="ORF">AB1Y20_013478</name>
</gene>
<dbReference type="AlphaFoldDB" id="A0AB34IIR7"/>
<dbReference type="EC" id="5.2.1.8" evidence="2 5"/>
<evidence type="ECO:0000256" key="6">
    <source>
        <dbReference type="SAM" id="MobiDB-lite"/>
    </source>
</evidence>
<protein>
    <recommendedName>
        <fullName evidence="2 5">peptidylprolyl isomerase</fullName>
        <ecNumber evidence="2 5">5.2.1.8</ecNumber>
    </recommendedName>
</protein>
<evidence type="ECO:0000256" key="2">
    <source>
        <dbReference type="ARBA" id="ARBA00013194"/>
    </source>
</evidence>
<evidence type="ECO:0000256" key="4">
    <source>
        <dbReference type="ARBA" id="ARBA00023235"/>
    </source>
</evidence>
<dbReference type="PANTHER" id="PTHR10516">
    <property type="entry name" value="PEPTIDYL-PROLYL CIS-TRANS ISOMERASE"/>
    <property type="match status" value="1"/>
</dbReference>
<dbReference type="Proteomes" id="UP001515480">
    <property type="component" value="Unassembled WGS sequence"/>
</dbReference>
<accession>A0AB34IIR7</accession>
<proteinExistence type="predicted"/>
<organism evidence="8 10">
    <name type="scientific">Prymnesium parvum</name>
    <name type="common">Toxic golden alga</name>
    <dbReference type="NCBI Taxonomy" id="97485"/>
    <lineage>
        <taxon>Eukaryota</taxon>
        <taxon>Haptista</taxon>
        <taxon>Haptophyta</taxon>
        <taxon>Prymnesiophyceae</taxon>
        <taxon>Prymnesiales</taxon>
        <taxon>Prymnesiaceae</taxon>
        <taxon>Prymnesium</taxon>
    </lineage>
</organism>
<evidence type="ECO:0000256" key="5">
    <source>
        <dbReference type="PROSITE-ProRule" id="PRU00277"/>
    </source>
</evidence>
<dbReference type="Pfam" id="PF00254">
    <property type="entry name" value="FKBP_C"/>
    <property type="match status" value="1"/>
</dbReference>
<feature type="domain" description="PPIase FKBP-type" evidence="7">
    <location>
        <begin position="67"/>
        <end position="155"/>
    </location>
</feature>
<evidence type="ECO:0000313" key="8">
    <source>
        <dbReference type="EMBL" id="KAL1498958.1"/>
    </source>
</evidence>
<reference evidence="8 10" key="1">
    <citation type="journal article" date="2024" name="Science">
        <title>Giant polyketide synthase enzymes in the biosynthesis of giant marine polyether toxins.</title>
        <authorList>
            <person name="Fallon T.R."/>
            <person name="Shende V.V."/>
            <person name="Wierzbicki I.H."/>
            <person name="Pendleton A.L."/>
            <person name="Watervoot N.F."/>
            <person name="Auber R.P."/>
            <person name="Gonzalez D.J."/>
            <person name="Wisecaver J.H."/>
            <person name="Moore B.S."/>
        </authorList>
    </citation>
    <scope>NUCLEOTIDE SEQUENCE [LARGE SCALE GENOMIC DNA]</scope>
    <source>
        <strain evidence="8 10">12B1</strain>
    </source>
</reference>
<dbReference type="InterPro" id="IPR001179">
    <property type="entry name" value="PPIase_FKBP_dom"/>
</dbReference>
<sequence>MDAARESFSSHSHADGDSSSRALQGGASSRHRLGPPSTRASLMNGHPRNVEITLIVGDDASKSPRHAQVVAVHYDAYLPNGEMWDSSKRRGRPLRFQLGAGQVIPGLEAGVEQMCLHQRVRLRIPAALAYGEKGFPACVPPNTGVEFDLELVEISDEPVVAMAKQLGAADTRSSLQSSHNRFQTTRQADSKKKNAICS</sequence>
<evidence type="ECO:0000259" key="7">
    <source>
        <dbReference type="PROSITE" id="PS50059"/>
    </source>
</evidence>
<keyword evidence="10" id="KW-1185">Reference proteome</keyword>
<feature type="compositionally biased region" description="Polar residues" evidence="6">
    <location>
        <begin position="171"/>
        <end position="187"/>
    </location>
</feature>
<comment type="catalytic activity">
    <reaction evidence="1 5">
        <text>[protein]-peptidylproline (omega=180) = [protein]-peptidylproline (omega=0)</text>
        <dbReference type="Rhea" id="RHEA:16237"/>
        <dbReference type="Rhea" id="RHEA-COMP:10747"/>
        <dbReference type="Rhea" id="RHEA-COMP:10748"/>
        <dbReference type="ChEBI" id="CHEBI:83833"/>
        <dbReference type="ChEBI" id="CHEBI:83834"/>
        <dbReference type="EC" id="5.2.1.8"/>
    </reaction>
</comment>
<dbReference type="GO" id="GO:0005737">
    <property type="term" value="C:cytoplasm"/>
    <property type="evidence" value="ECO:0007669"/>
    <property type="project" value="TreeGrafter"/>
</dbReference>
<dbReference type="EMBL" id="JBGBPQ010000001">
    <property type="protein sequence ID" value="KAL1530263.1"/>
    <property type="molecule type" value="Genomic_DNA"/>
</dbReference>
<feature type="region of interest" description="Disordered" evidence="6">
    <location>
        <begin position="170"/>
        <end position="198"/>
    </location>
</feature>
<dbReference type="PANTHER" id="PTHR10516:SF443">
    <property type="entry name" value="FK506-BINDING PROTEIN 59-RELATED"/>
    <property type="match status" value="1"/>
</dbReference>
<evidence type="ECO:0000313" key="10">
    <source>
        <dbReference type="Proteomes" id="UP001515480"/>
    </source>
</evidence>
<dbReference type="SUPFAM" id="SSF54534">
    <property type="entry name" value="FKBP-like"/>
    <property type="match status" value="1"/>
</dbReference>
<keyword evidence="4 5" id="KW-0413">Isomerase</keyword>
<dbReference type="GO" id="GO:0003755">
    <property type="term" value="F:peptidyl-prolyl cis-trans isomerase activity"/>
    <property type="evidence" value="ECO:0007669"/>
    <property type="project" value="UniProtKB-KW"/>
</dbReference>
<dbReference type="EMBL" id="JBGBPQ010000026">
    <property type="protein sequence ID" value="KAL1498958.1"/>
    <property type="molecule type" value="Genomic_DNA"/>
</dbReference>
<name>A0AB34IIR7_PRYPA</name>
<evidence type="ECO:0000256" key="1">
    <source>
        <dbReference type="ARBA" id="ARBA00000971"/>
    </source>
</evidence>
<evidence type="ECO:0000256" key="3">
    <source>
        <dbReference type="ARBA" id="ARBA00023110"/>
    </source>
</evidence>